<feature type="domain" description="Xylanolytic transcriptional activator regulatory" evidence="3">
    <location>
        <begin position="177"/>
        <end position="250"/>
    </location>
</feature>
<evidence type="ECO:0000313" key="5">
    <source>
        <dbReference type="Proteomes" id="UP001308179"/>
    </source>
</evidence>
<gene>
    <name evidence="4" type="ORF">LTR32_004014</name>
</gene>
<dbReference type="SMART" id="SM00906">
    <property type="entry name" value="Fungal_trans"/>
    <property type="match status" value="1"/>
</dbReference>
<reference evidence="4 5" key="1">
    <citation type="submission" date="2023-08" db="EMBL/GenBank/DDBJ databases">
        <title>Black Yeasts Isolated from many extreme environments.</title>
        <authorList>
            <person name="Coleine C."/>
            <person name="Stajich J.E."/>
            <person name="Selbmann L."/>
        </authorList>
    </citation>
    <scope>NUCLEOTIDE SEQUENCE [LARGE SCALE GENOMIC DNA]</scope>
    <source>
        <strain evidence="4 5">CCFEE 5386</strain>
    </source>
</reference>
<proteinExistence type="predicted"/>
<protein>
    <recommendedName>
        <fullName evidence="3">Xylanolytic transcriptional activator regulatory domain-containing protein</fullName>
    </recommendedName>
</protein>
<evidence type="ECO:0000259" key="3">
    <source>
        <dbReference type="SMART" id="SM00906"/>
    </source>
</evidence>
<evidence type="ECO:0000256" key="1">
    <source>
        <dbReference type="ARBA" id="ARBA00023242"/>
    </source>
</evidence>
<evidence type="ECO:0000313" key="4">
    <source>
        <dbReference type="EMBL" id="KAK5143958.1"/>
    </source>
</evidence>
<feature type="region of interest" description="Disordered" evidence="2">
    <location>
        <begin position="62"/>
        <end position="84"/>
    </location>
</feature>
<organism evidence="4 5">
    <name type="scientific">Rachicladosporium monterosium</name>
    <dbReference type="NCBI Taxonomy" id="1507873"/>
    <lineage>
        <taxon>Eukaryota</taxon>
        <taxon>Fungi</taxon>
        <taxon>Dikarya</taxon>
        <taxon>Ascomycota</taxon>
        <taxon>Pezizomycotina</taxon>
        <taxon>Dothideomycetes</taxon>
        <taxon>Dothideomycetidae</taxon>
        <taxon>Cladosporiales</taxon>
        <taxon>Cladosporiaceae</taxon>
        <taxon>Rachicladosporium</taxon>
    </lineage>
</organism>
<dbReference type="PANTHER" id="PTHR46910:SF5">
    <property type="entry name" value="ZN(II)2CYS6 TRANSCRIPTION FACTOR (EUROFUNG)"/>
    <property type="match status" value="1"/>
</dbReference>
<dbReference type="Pfam" id="PF04082">
    <property type="entry name" value="Fungal_trans"/>
    <property type="match status" value="1"/>
</dbReference>
<comment type="caution">
    <text evidence="4">The sequence shown here is derived from an EMBL/GenBank/DDBJ whole genome shotgun (WGS) entry which is preliminary data.</text>
</comment>
<keyword evidence="5" id="KW-1185">Reference proteome</keyword>
<evidence type="ECO:0000256" key="2">
    <source>
        <dbReference type="SAM" id="MobiDB-lite"/>
    </source>
</evidence>
<dbReference type="CDD" id="cd12148">
    <property type="entry name" value="fungal_TF_MHR"/>
    <property type="match status" value="1"/>
</dbReference>
<dbReference type="InterPro" id="IPR050987">
    <property type="entry name" value="AtrR-like"/>
</dbReference>
<dbReference type="Proteomes" id="UP001308179">
    <property type="component" value="Unassembled WGS sequence"/>
</dbReference>
<dbReference type="EMBL" id="JAVRRR010000265">
    <property type="protein sequence ID" value="KAK5143958.1"/>
    <property type="molecule type" value="Genomic_DNA"/>
</dbReference>
<name>A0ABR0L5V6_9PEZI</name>
<accession>A0ABR0L5V6</accession>
<keyword evidence="1" id="KW-0539">Nucleus</keyword>
<sequence length="549" mass="60003">MNSPAISPNNDTAYDATTLTQSAVASRLIEQAVVNSPGAYQNAELVAALHSLRDMVGKIDEVPSSTELDPPHGLAKAEQPEPPTEEEIERLLRKAEADAIRQVYVYGLLWNLCTEFGDLEPDVAFAARCKGLARLFTARLEQAVAELKLIIPASAEAAYALAMAAGIAVNQGKAHLALSLSSHAASMVLSLGYHRLSTMQSDTDYARQVKISLFWMVYWFDTSFSVRLGHAPVIRDYDITVPRLSSCSSIMPSAFLVAFNYSTTLSGLQCQVVEQLYSPLALRQSVDERHTRASRLMVALEEALNERQLAASTVPQEPVFGGIQVLFEESDAVMHHSTAALIQHATMSATSSDSPALGSARRALRLNVDAWKNHKHLPDFVWSGHCHWTLLKAPITPFTVTFCHIIAHPFMADADMGLLADYVATLKDLRRFSDGMIKMYRLCDVFCKVATLYVHAKINEAKQGGQVEYHDTPAWIGQPAVNDIDGYLSTIGFAPPPPGGIDGGPDMFGGNEDFDASFLLDWYEGNNSLMGFLEQDLTFPGDLGYGDTA</sequence>
<dbReference type="InterPro" id="IPR007219">
    <property type="entry name" value="XnlR_reg_dom"/>
</dbReference>
<dbReference type="PANTHER" id="PTHR46910">
    <property type="entry name" value="TRANSCRIPTION FACTOR PDR1"/>
    <property type="match status" value="1"/>
</dbReference>